<proteinExistence type="predicted"/>
<sequence length="190" mass="20281">MQFSKRVSLIGAALAVVALSGCGPTWRVVKESNPTTLATANNVAVQFDYSQLRVGKYSVEEWKTEQTAKDPGYPGTWNELIGKFETFYMNGLKSQVPGAHLASEGGGDITVTVKPQSLQMGKYVVVARSSTAVNANILAGPDAAAPTDEIIVVNSYPASVTQPSVFQHIGYVGENLGSQTGRFLQSKKPK</sequence>
<evidence type="ECO:0000313" key="1">
    <source>
        <dbReference type="EMBL" id="PZR11992.1"/>
    </source>
</evidence>
<reference evidence="1 2" key="1">
    <citation type="submission" date="2017-08" db="EMBL/GenBank/DDBJ databases">
        <title>Infants hospitalized years apart are colonized by the same room-sourced microbial strains.</title>
        <authorList>
            <person name="Brooks B."/>
            <person name="Olm M.R."/>
            <person name="Firek B.A."/>
            <person name="Baker R."/>
            <person name="Thomas B.C."/>
            <person name="Morowitz M.J."/>
            <person name="Banfield J.F."/>
        </authorList>
    </citation>
    <scope>NUCLEOTIDE SEQUENCE [LARGE SCALE GENOMIC DNA]</scope>
    <source>
        <strain evidence="1">S2_003_000_R2_14</strain>
    </source>
</reference>
<organism evidence="1 2">
    <name type="scientific">Archangium gephyra</name>
    <dbReference type="NCBI Taxonomy" id="48"/>
    <lineage>
        <taxon>Bacteria</taxon>
        <taxon>Pseudomonadati</taxon>
        <taxon>Myxococcota</taxon>
        <taxon>Myxococcia</taxon>
        <taxon>Myxococcales</taxon>
        <taxon>Cystobacterineae</taxon>
        <taxon>Archangiaceae</taxon>
        <taxon>Archangium</taxon>
    </lineage>
</organism>
<protein>
    <recommendedName>
        <fullName evidence="3">Lipoprotein</fullName>
    </recommendedName>
</protein>
<dbReference type="AlphaFoldDB" id="A0A2W5TAQ9"/>
<dbReference type="PROSITE" id="PS51257">
    <property type="entry name" value="PROKAR_LIPOPROTEIN"/>
    <property type="match status" value="1"/>
</dbReference>
<gene>
    <name evidence="1" type="ORF">DI536_16850</name>
</gene>
<accession>A0A2W5TAQ9</accession>
<dbReference type="EMBL" id="QFQP01000013">
    <property type="protein sequence ID" value="PZR11992.1"/>
    <property type="molecule type" value="Genomic_DNA"/>
</dbReference>
<dbReference type="Proteomes" id="UP000249061">
    <property type="component" value="Unassembled WGS sequence"/>
</dbReference>
<name>A0A2W5TAQ9_9BACT</name>
<evidence type="ECO:0008006" key="3">
    <source>
        <dbReference type="Google" id="ProtNLM"/>
    </source>
</evidence>
<evidence type="ECO:0000313" key="2">
    <source>
        <dbReference type="Proteomes" id="UP000249061"/>
    </source>
</evidence>
<comment type="caution">
    <text evidence="1">The sequence shown here is derived from an EMBL/GenBank/DDBJ whole genome shotgun (WGS) entry which is preliminary data.</text>
</comment>